<dbReference type="RefSeq" id="WP_086992549.1">
    <property type="nucleotide sequence ID" value="NZ_FUHU01000043.1"/>
</dbReference>
<keyword evidence="2" id="KW-1185">Reference proteome</keyword>
<dbReference type="OrthoDB" id="3787729at2"/>
<dbReference type="AlphaFoldDB" id="A0A1R4GC14"/>
<dbReference type="EMBL" id="FUHU01000043">
    <property type="protein sequence ID" value="SJM65770.1"/>
    <property type="molecule type" value="Genomic_DNA"/>
</dbReference>
<dbReference type="Proteomes" id="UP000195787">
    <property type="component" value="Unassembled WGS sequence"/>
</dbReference>
<accession>A0A1R4GC14</accession>
<sequence>MAEAQLGSDALAYVAFWARTQAWFPREADDPVVFTDEIRLPRADARILFARSGAYAFIIPIALSHEQHPASIAFVNGVWLIDGLEHAATQQELLDAATGHVHTACLRGTGGARLRTEEDGTDWQTAFRRVLRGDASVEARLSDDLYRSGSVAMPQVLSQLSAEWHDGNADRVSEFLLVRERWPGERRAVELLEASAAAAAAGRASDDSTETARRMGEVIAVLHDAAGASEAPGASASLRIIEDVLDEDLLPARDREWLSAECLRFRHMQRRMRPAPTLPGLTLDSMLLADDSAGFFDLASDYRGVGLNADDAGRLAFGVVCIAERASKTPLTSWVTVTIESLAEGARMDSPPELVSLRIAMLAEALSVLRGQPTLAAPRCIDRQTLLSAGERTLDYLREHGSALSLRSRLLA</sequence>
<gene>
    <name evidence="1" type="ORF">CZ674_10745</name>
</gene>
<dbReference type="GeneID" id="303173684"/>
<protein>
    <submittedName>
        <fullName evidence="1">Uncharacterized protein</fullName>
    </submittedName>
</protein>
<name>A0A1R4GC14_9MICO</name>
<proteinExistence type="predicted"/>
<organism evidence="1 2">
    <name type="scientific">Agrococcus casei LMG 22410</name>
    <dbReference type="NCBI Taxonomy" id="1255656"/>
    <lineage>
        <taxon>Bacteria</taxon>
        <taxon>Bacillati</taxon>
        <taxon>Actinomycetota</taxon>
        <taxon>Actinomycetes</taxon>
        <taxon>Micrococcales</taxon>
        <taxon>Microbacteriaceae</taxon>
        <taxon>Agrococcus</taxon>
    </lineage>
</organism>
<reference evidence="1 2" key="1">
    <citation type="submission" date="2017-02" db="EMBL/GenBank/DDBJ databases">
        <authorList>
            <person name="Peterson S.W."/>
        </authorList>
    </citation>
    <scope>NUCLEOTIDE SEQUENCE [LARGE SCALE GENOMIC DNA]</scope>
    <source>
        <strain evidence="1 2">LMG 22410</strain>
    </source>
</reference>
<evidence type="ECO:0000313" key="2">
    <source>
        <dbReference type="Proteomes" id="UP000195787"/>
    </source>
</evidence>
<evidence type="ECO:0000313" key="1">
    <source>
        <dbReference type="EMBL" id="SJM65770.1"/>
    </source>
</evidence>